<dbReference type="Proteomes" id="UP000005239">
    <property type="component" value="Unassembled WGS sequence"/>
</dbReference>
<reference evidence="2" key="2">
    <citation type="submission" date="2022-06" db="UniProtKB">
        <authorList>
            <consortium name="EnsemblMetazoa"/>
        </authorList>
    </citation>
    <scope>IDENTIFICATION</scope>
    <source>
        <strain evidence="2">PS312</strain>
    </source>
</reference>
<dbReference type="EnsemblMetazoa" id="PPA42396.1">
    <property type="protein sequence ID" value="PPA42396.1"/>
    <property type="gene ID" value="WBGene00280765"/>
</dbReference>
<feature type="region of interest" description="Disordered" evidence="1">
    <location>
        <begin position="48"/>
        <end position="69"/>
    </location>
</feature>
<organism evidence="2 3">
    <name type="scientific">Pristionchus pacificus</name>
    <name type="common">Parasitic nematode worm</name>
    <dbReference type="NCBI Taxonomy" id="54126"/>
    <lineage>
        <taxon>Eukaryota</taxon>
        <taxon>Metazoa</taxon>
        <taxon>Ecdysozoa</taxon>
        <taxon>Nematoda</taxon>
        <taxon>Chromadorea</taxon>
        <taxon>Rhabditida</taxon>
        <taxon>Rhabditina</taxon>
        <taxon>Diplogasteromorpha</taxon>
        <taxon>Diplogasteroidea</taxon>
        <taxon>Neodiplogasteridae</taxon>
        <taxon>Pristionchus</taxon>
    </lineage>
</organism>
<feature type="compositionally biased region" description="Low complexity" evidence="1">
    <location>
        <begin position="51"/>
        <end position="67"/>
    </location>
</feature>
<evidence type="ECO:0000313" key="2">
    <source>
        <dbReference type="EnsemblMetazoa" id="PPA42396.1"/>
    </source>
</evidence>
<proteinExistence type="predicted"/>
<sequence length="168" mass="18191">MAGHTCNILAPHYDIPTTNFTVLPTNITTTDYISNAHHHDYSNPRYDHSYSNSSAATTTKAPNTPTTVASTDCCPRLRQTWTSSESADGDMTFTYDNEACRSSISVLCSGDPDFNLEAAIVANGMNFLEVRRNNVTFPGTCIGGTWFMSSPPLAIATIECQLANPTSP</sequence>
<keyword evidence="3" id="KW-1185">Reference proteome</keyword>
<protein>
    <submittedName>
        <fullName evidence="2">Uncharacterized protein</fullName>
    </submittedName>
</protein>
<accession>A0A2A6D2P1</accession>
<evidence type="ECO:0000256" key="1">
    <source>
        <dbReference type="SAM" id="MobiDB-lite"/>
    </source>
</evidence>
<dbReference type="AlphaFoldDB" id="A0A2A6D2P1"/>
<name>A0A2A6D2P1_PRIPA</name>
<gene>
    <name evidence="2" type="primary">WBGene00280765</name>
</gene>
<dbReference type="OrthoDB" id="5851039at2759"/>
<reference evidence="3" key="1">
    <citation type="journal article" date="2008" name="Nat. Genet.">
        <title>The Pristionchus pacificus genome provides a unique perspective on nematode lifestyle and parasitism.</title>
        <authorList>
            <person name="Dieterich C."/>
            <person name="Clifton S.W."/>
            <person name="Schuster L.N."/>
            <person name="Chinwalla A."/>
            <person name="Delehaunty K."/>
            <person name="Dinkelacker I."/>
            <person name="Fulton L."/>
            <person name="Fulton R."/>
            <person name="Godfrey J."/>
            <person name="Minx P."/>
            <person name="Mitreva M."/>
            <person name="Roeseler W."/>
            <person name="Tian H."/>
            <person name="Witte H."/>
            <person name="Yang S.P."/>
            <person name="Wilson R.K."/>
            <person name="Sommer R.J."/>
        </authorList>
    </citation>
    <scope>NUCLEOTIDE SEQUENCE [LARGE SCALE GENOMIC DNA]</scope>
    <source>
        <strain evidence="3">PS312</strain>
    </source>
</reference>
<accession>A0A8R1YZN8</accession>
<evidence type="ECO:0000313" key="3">
    <source>
        <dbReference type="Proteomes" id="UP000005239"/>
    </source>
</evidence>